<sequence>MDFWTQLAKLSFLESDRLYLRPVTYADASAFFEIVSDAQELSFIFPAVATKFESDYLLTHAFLKNPLGCWAICLKNQDQMIGFIKFENVTLSDGKSELGYFLRSDYRGKGYMTEAVRLVASRALSQLGLESLYIVTHRENLASQAVAKATSFVFKKSFKGSDRYTHKMREYCEYQITKGDYHE</sequence>
<evidence type="ECO:0000313" key="6">
    <source>
        <dbReference type="Proteomes" id="UP000182015"/>
    </source>
</evidence>
<dbReference type="Proteomes" id="UP000182015">
    <property type="component" value="Unassembled WGS sequence"/>
</dbReference>
<name>A0A1L8MMZ7_9STRE</name>
<evidence type="ECO:0000256" key="2">
    <source>
        <dbReference type="ARBA" id="ARBA00023315"/>
    </source>
</evidence>
<evidence type="ECO:0000256" key="3">
    <source>
        <dbReference type="ARBA" id="ARBA00038502"/>
    </source>
</evidence>
<reference evidence="6" key="1">
    <citation type="submission" date="2016-06" db="EMBL/GenBank/DDBJ databases">
        <authorList>
            <person name="de Vries S.P.W."/>
            <person name="Hadjirin N.F."/>
            <person name="Lay E.M."/>
            <person name="Zadoks R.N."/>
            <person name="Peacock S.J."/>
            <person name="Parkhill J."/>
            <person name="Grant A.J."/>
            <person name="Mcdougall S."/>
            <person name="Holmes M.A."/>
        </authorList>
    </citation>
    <scope>NUCLEOTIDE SEQUENCE [LARGE SCALE GENOMIC DNA]</scope>
    <source>
        <strain evidence="6">NZ1587</strain>
    </source>
</reference>
<accession>A0A1L8MMZ7</accession>
<dbReference type="InterPro" id="IPR051531">
    <property type="entry name" value="N-acetyltransferase"/>
</dbReference>
<comment type="caution">
    <text evidence="5">The sequence shown here is derived from an EMBL/GenBank/DDBJ whole genome shotgun (WGS) entry which is preliminary data.</text>
</comment>
<evidence type="ECO:0000313" key="5">
    <source>
        <dbReference type="EMBL" id="OJF72150.1"/>
    </source>
</evidence>
<protein>
    <submittedName>
        <fullName evidence="5">GNAT family acetyltransferase</fullName>
    </submittedName>
</protein>
<dbReference type="Gene3D" id="3.40.630.30">
    <property type="match status" value="1"/>
</dbReference>
<dbReference type="SUPFAM" id="SSF55729">
    <property type="entry name" value="Acyl-CoA N-acyltransferases (Nat)"/>
    <property type="match status" value="1"/>
</dbReference>
<feature type="domain" description="N-acetyltransferase" evidence="4">
    <location>
        <begin position="18"/>
        <end position="179"/>
    </location>
</feature>
<dbReference type="EMBL" id="LZDD01000001">
    <property type="protein sequence ID" value="OJF72150.1"/>
    <property type="molecule type" value="Genomic_DNA"/>
</dbReference>
<dbReference type="RefSeq" id="WP_071792806.1">
    <property type="nucleotide sequence ID" value="NZ_LZDD01000001.1"/>
</dbReference>
<dbReference type="PANTHER" id="PTHR43792:SF8">
    <property type="entry name" value="[RIBOSOMAL PROTEIN US5]-ALANINE N-ACETYLTRANSFERASE"/>
    <property type="match status" value="1"/>
</dbReference>
<dbReference type="GO" id="GO:0005737">
    <property type="term" value="C:cytoplasm"/>
    <property type="evidence" value="ECO:0007669"/>
    <property type="project" value="TreeGrafter"/>
</dbReference>
<dbReference type="AlphaFoldDB" id="A0A1L8MMZ7"/>
<dbReference type="InterPro" id="IPR000182">
    <property type="entry name" value="GNAT_dom"/>
</dbReference>
<keyword evidence="1 5" id="KW-0808">Transferase</keyword>
<comment type="similarity">
    <text evidence="3">Belongs to the acetyltransferase family. RimJ subfamily.</text>
</comment>
<dbReference type="PANTHER" id="PTHR43792">
    <property type="entry name" value="GNAT FAMILY, PUTATIVE (AFU_ORTHOLOGUE AFUA_3G00765)-RELATED-RELATED"/>
    <property type="match status" value="1"/>
</dbReference>
<evidence type="ECO:0000256" key="1">
    <source>
        <dbReference type="ARBA" id="ARBA00022679"/>
    </source>
</evidence>
<dbReference type="PROSITE" id="PS51186">
    <property type="entry name" value="GNAT"/>
    <property type="match status" value="1"/>
</dbReference>
<gene>
    <name evidence="5" type="ORF">A9Q68_01000</name>
</gene>
<organism evidence="5 6">
    <name type="scientific">Streptococcus bovimastitidis</name>
    <dbReference type="NCBI Taxonomy" id="1856638"/>
    <lineage>
        <taxon>Bacteria</taxon>
        <taxon>Bacillati</taxon>
        <taxon>Bacillota</taxon>
        <taxon>Bacilli</taxon>
        <taxon>Lactobacillales</taxon>
        <taxon>Streptococcaceae</taxon>
        <taxon>Streptococcus</taxon>
    </lineage>
</organism>
<dbReference type="Pfam" id="PF13302">
    <property type="entry name" value="Acetyltransf_3"/>
    <property type="match status" value="1"/>
</dbReference>
<evidence type="ECO:0000259" key="4">
    <source>
        <dbReference type="PROSITE" id="PS51186"/>
    </source>
</evidence>
<dbReference type="InterPro" id="IPR016181">
    <property type="entry name" value="Acyl_CoA_acyltransferase"/>
</dbReference>
<dbReference type="OrthoDB" id="9798081at2"/>
<keyword evidence="6" id="KW-1185">Reference proteome</keyword>
<keyword evidence="2" id="KW-0012">Acyltransferase</keyword>
<dbReference type="GO" id="GO:0008999">
    <property type="term" value="F:protein-N-terminal-alanine acetyltransferase activity"/>
    <property type="evidence" value="ECO:0007669"/>
    <property type="project" value="TreeGrafter"/>
</dbReference>
<proteinExistence type="inferred from homology"/>
<dbReference type="STRING" id="1856638.A9Q68_01000"/>